<organism evidence="2 3">
    <name type="scientific">Apibacter muscae</name>
    <dbReference type="NCBI Taxonomy" id="2509004"/>
    <lineage>
        <taxon>Bacteria</taxon>
        <taxon>Pseudomonadati</taxon>
        <taxon>Bacteroidota</taxon>
        <taxon>Flavobacteriia</taxon>
        <taxon>Flavobacteriales</taxon>
        <taxon>Weeksellaceae</taxon>
        <taxon>Apibacter</taxon>
    </lineage>
</organism>
<sequence>MNKKIQLRVMNNKVFFISTLIMFIAFGLLGYFLYNYIYSATNITFLVIFLSCLIGWVYMSFLEKGTKLITFEFTKNSINLYEGDEKINSLLFSQIKNYNIYYIIFKKKKKREYIIRILSDKNYYYWICPKNFHNKQESDDEDHIKMYKILNGLSLVKKITWRDQILLFLRPLVWIIAILSILILLGIFIWLIFFL</sequence>
<dbReference type="AlphaFoldDB" id="A0A563DHV2"/>
<dbReference type="EMBL" id="SELH01000013">
    <property type="protein sequence ID" value="TWP29740.1"/>
    <property type="molecule type" value="Genomic_DNA"/>
</dbReference>
<dbReference type="RefSeq" id="WP_146291522.1">
    <property type="nucleotide sequence ID" value="NZ_SELH01000013.1"/>
</dbReference>
<protein>
    <submittedName>
        <fullName evidence="2">Uncharacterized protein</fullName>
    </submittedName>
</protein>
<keyword evidence="1" id="KW-0812">Transmembrane</keyword>
<keyword evidence="3" id="KW-1185">Reference proteome</keyword>
<evidence type="ECO:0000256" key="1">
    <source>
        <dbReference type="SAM" id="Phobius"/>
    </source>
</evidence>
<keyword evidence="1" id="KW-0472">Membrane</keyword>
<name>A0A563DHV2_9FLAO</name>
<dbReference type="OrthoDB" id="1465271at2"/>
<keyword evidence="1" id="KW-1133">Transmembrane helix</keyword>
<gene>
    <name evidence="2" type="ORF">ETU09_01820</name>
</gene>
<accession>A0A563DHV2</accession>
<evidence type="ECO:0000313" key="3">
    <source>
        <dbReference type="Proteomes" id="UP000319499"/>
    </source>
</evidence>
<feature type="transmembrane region" description="Helical" evidence="1">
    <location>
        <begin position="12"/>
        <end position="34"/>
    </location>
</feature>
<proteinExistence type="predicted"/>
<evidence type="ECO:0000313" key="2">
    <source>
        <dbReference type="EMBL" id="TWP29740.1"/>
    </source>
</evidence>
<comment type="caution">
    <text evidence="2">The sequence shown here is derived from an EMBL/GenBank/DDBJ whole genome shotgun (WGS) entry which is preliminary data.</text>
</comment>
<dbReference type="Proteomes" id="UP000319499">
    <property type="component" value="Unassembled WGS sequence"/>
</dbReference>
<feature type="transmembrane region" description="Helical" evidence="1">
    <location>
        <begin position="172"/>
        <end position="193"/>
    </location>
</feature>
<reference evidence="2 3" key="1">
    <citation type="submission" date="2019-02" db="EMBL/GenBank/DDBJ databases">
        <title>Apibacter muscae sp. nov.: a novel member of the house fly microbiota.</title>
        <authorList>
            <person name="Park R."/>
        </authorList>
    </citation>
    <scope>NUCLEOTIDE SEQUENCE [LARGE SCALE GENOMIC DNA]</scope>
    <source>
        <strain evidence="2 3">AL1</strain>
    </source>
</reference>
<feature type="transmembrane region" description="Helical" evidence="1">
    <location>
        <begin position="40"/>
        <end position="59"/>
    </location>
</feature>